<evidence type="ECO:0000256" key="3">
    <source>
        <dbReference type="ARBA" id="ARBA00022448"/>
    </source>
</evidence>
<geneLocation type="mitochondrion" evidence="10"/>
<dbReference type="Proteomes" id="UP000290189">
    <property type="component" value="Unassembled WGS sequence"/>
</dbReference>
<dbReference type="InterPro" id="IPR031155">
    <property type="entry name" value="DUR"/>
</dbReference>
<comment type="subcellular location">
    <subcellularLocation>
        <location evidence="1">Membrane</location>
        <topology evidence="1">Multi-pass membrane protein</topology>
    </subcellularLocation>
</comment>
<evidence type="ECO:0000256" key="2">
    <source>
        <dbReference type="ARBA" id="ARBA00006434"/>
    </source>
</evidence>
<dbReference type="Gene3D" id="1.20.1730.10">
    <property type="entry name" value="Sodium/glucose cotransporter"/>
    <property type="match status" value="1"/>
</dbReference>
<dbReference type="EMBL" id="CDSF01000157">
    <property type="protein sequence ID" value="CEP03951.1"/>
    <property type="molecule type" value="Genomic_DNA"/>
</dbReference>
<keyword evidence="4 8" id="KW-0812">Transmembrane</keyword>
<evidence type="ECO:0008006" key="13">
    <source>
        <dbReference type="Google" id="ProtNLM"/>
    </source>
</evidence>
<feature type="transmembrane region" description="Helical" evidence="8">
    <location>
        <begin position="511"/>
        <end position="532"/>
    </location>
</feature>
<evidence type="ECO:0000256" key="7">
    <source>
        <dbReference type="RuleBase" id="RU362091"/>
    </source>
</evidence>
<dbReference type="OrthoDB" id="6132759at2759"/>
<sequence>MTTLLPQSAGWMVVIVFSVTFGVLTIAIVKIQEVIVGRPQSFDVFNVAGRAAGIGLSASVVVCKWTWAATLLQSSTVTWKYGLSGAYWYAAGAAIQITLFAAVAVKVKERAPNAHTVLEIVRARWGTAAHLVFLVFALMTNLIVTGMLLLGGSAVVNAVCGMPLEAAAFLIPIGVTAYTLVGGLRATFIAGYLQSAIIFIMLTAFVLVVSHSHIGVRMVAWRDCTLTAQHAQVYTGETIGGAAGMYDKVAALQPDPIASTFLQGNAGNSYLTMSSTNGLMFGVINVVGNFGAVFMDSSYWSSAMAADSSRTASVSFLVASVYWFSIPLAMATSLGLASRALQLPMTVDQVDSGLAPAFAAIFLLGRSGGWMILIIVFAAVASTGAAELMAVSSVITYDVYKAYVNPAATSERLLQVSKASCAVFGALMGVFGLVLNETGVSLSYVYLGMGICIGSAVAPVVCAILWRQCTGLAAVSAAVAGLVLAVASWIWTAHAVYGTVNLQTTGADYPMLVGNVVALVSSTVLTVALTLIRPDPGTDWSSTMSIADTADDDVQRRDNSGTDVAADDRAWMAPTSTAGVEDFRQEWVRSVRWSAFITFVMVLGVPIPLYLADWVFTKPFFIAWIVTTCLCAIASALLVIGIPLWDCYRLISRISTDL</sequence>
<name>A0A0G4J951_PLABS</name>
<dbReference type="InterPro" id="IPR001734">
    <property type="entry name" value="Na/solute_symporter"/>
</dbReference>
<dbReference type="AlphaFoldDB" id="A0A0G4J951"/>
<keyword evidence="5 8" id="KW-1133">Transmembrane helix</keyword>
<dbReference type="OMA" id="LGANWLT"/>
<feature type="transmembrane region" description="Helical" evidence="8">
    <location>
        <begin position="419"/>
        <end position="436"/>
    </location>
</feature>
<evidence type="ECO:0000256" key="6">
    <source>
        <dbReference type="ARBA" id="ARBA00023136"/>
    </source>
</evidence>
<feature type="transmembrane region" description="Helical" evidence="8">
    <location>
        <begin position="442"/>
        <end position="465"/>
    </location>
</feature>
<dbReference type="Proteomes" id="UP000039324">
    <property type="component" value="Unassembled WGS sequence"/>
</dbReference>
<keyword evidence="3" id="KW-0813">Transport</keyword>
<dbReference type="PANTHER" id="PTHR46154:SF4">
    <property type="entry name" value="UREA ACTIVE TRANSPORTER"/>
    <property type="match status" value="1"/>
</dbReference>
<dbReference type="CDD" id="cd11476">
    <property type="entry name" value="SLC5sbd_DUR3"/>
    <property type="match status" value="1"/>
</dbReference>
<dbReference type="STRING" id="37360.A0A0G4J951"/>
<dbReference type="EMBL" id="OVEO01000018">
    <property type="protein sequence ID" value="SPR01501.1"/>
    <property type="molecule type" value="Genomic_DNA"/>
</dbReference>
<evidence type="ECO:0000256" key="5">
    <source>
        <dbReference type="ARBA" id="ARBA00022989"/>
    </source>
</evidence>
<feature type="transmembrane region" description="Helical" evidence="8">
    <location>
        <begin position="162"/>
        <end position="181"/>
    </location>
</feature>
<dbReference type="PANTHER" id="PTHR46154">
    <property type="match status" value="1"/>
</dbReference>
<comment type="similarity">
    <text evidence="2 7">Belongs to the sodium:solute symporter (SSF) (TC 2.A.21) family.</text>
</comment>
<feature type="transmembrane region" description="Helical" evidence="8">
    <location>
        <begin position="128"/>
        <end position="150"/>
    </location>
</feature>
<protein>
    <recommendedName>
        <fullName evidence="13">Urea active transporter</fullName>
    </recommendedName>
</protein>
<keyword evidence="10" id="KW-0496">Mitochondrion</keyword>
<dbReference type="Pfam" id="PF00474">
    <property type="entry name" value="SSF"/>
    <property type="match status" value="1"/>
</dbReference>
<evidence type="ECO:0000256" key="4">
    <source>
        <dbReference type="ARBA" id="ARBA00022692"/>
    </source>
</evidence>
<feature type="transmembrane region" description="Helical" evidence="8">
    <location>
        <begin position="357"/>
        <end position="380"/>
    </location>
</feature>
<feature type="transmembrane region" description="Helical" evidence="8">
    <location>
        <begin position="44"/>
        <end position="67"/>
    </location>
</feature>
<gene>
    <name evidence="9" type="ORF">PBRA_009531</name>
    <name evidence="10" type="ORF">PLBR_LOCUS8716</name>
</gene>
<evidence type="ECO:0000256" key="8">
    <source>
        <dbReference type="SAM" id="Phobius"/>
    </source>
</evidence>
<keyword evidence="11" id="KW-1185">Reference proteome</keyword>
<proteinExistence type="inferred from homology"/>
<accession>A0A0G4J951</accession>
<dbReference type="GO" id="GO:0015204">
    <property type="term" value="F:urea transmembrane transporter activity"/>
    <property type="evidence" value="ECO:0007669"/>
    <property type="project" value="InterPro"/>
</dbReference>
<evidence type="ECO:0000313" key="11">
    <source>
        <dbReference type="Proteomes" id="UP000039324"/>
    </source>
</evidence>
<feature type="transmembrane region" description="Helical" evidence="8">
    <location>
        <begin position="621"/>
        <end position="645"/>
    </location>
</feature>
<organism evidence="9 11">
    <name type="scientific">Plasmodiophora brassicae</name>
    <name type="common">Clubroot disease agent</name>
    <dbReference type="NCBI Taxonomy" id="37360"/>
    <lineage>
        <taxon>Eukaryota</taxon>
        <taxon>Sar</taxon>
        <taxon>Rhizaria</taxon>
        <taxon>Endomyxa</taxon>
        <taxon>Phytomyxea</taxon>
        <taxon>Plasmodiophorida</taxon>
        <taxon>Plasmodiophoridae</taxon>
        <taxon>Plasmodiophora</taxon>
    </lineage>
</organism>
<reference evidence="10 12" key="2">
    <citation type="submission" date="2018-03" db="EMBL/GenBank/DDBJ databases">
        <authorList>
            <person name="Fogelqvist J."/>
        </authorList>
    </citation>
    <scope>NUCLEOTIDE SEQUENCE [LARGE SCALE GENOMIC DNA]</scope>
</reference>
<dbReference type="GO" id="GO:0005886">
    <property type="term" value="C:plasma membrane"/>
    <property type="evidence" value="ECO:0007669"/>
    <property type="project" value="TreeGrafter"/>
</dbReference>
<evidence type="ECO:0000313" key="10">
    <source>
        <dbReference type="EMBL" id="SPR01501.1"/>
    </source>
</evidence>
<feature type="transmembrane region" description="Helical" evidence="8">
    <location>
        <begin position="593"/>
        <end position="615"/>
    </location>
</feature>
<evidence type="ECO:0000313" key="12">
    <source>
        <dbReference type="Proteomes" id="UP000290189"/>
    </source>
</evidence>
<feature type="transmembrane region" description="Helical" evidence="8">
    <location>
        <begin position="87"/>
        <end position="107"/>
    </location>
</feature>
<dbReference type="PROSITE" id="PS50283">
    <property type="entry name" value="NA_SOLUT_SYMP_3"/>
    <property type="match status" value="1"/>
</dbReference>
<feature type="transmembrane region" description="Helical" evidence="8">
    <location>
        <begin position="278"/>
        <end position="295"/>
    </location>
</feature>
<feature type="transmembrane region" description="Helical" evidence="8">
    <location>
        <begin position="12"/>
        <end position="32"/>
    </location>
</feature>
<evidence type="ECO:0000256" key="1">
    <source>
        <dbReference type="ARBA" id="ARBA00004141"/>
    </source>
</evidence>
<reference evidence="9 11" key="1">
    <citation type="submission" date="2015-02" db="EMBL/GenBank/DDBJ databases">
        <authorList>
            <person name="Chooi Y.-H."/>
        </authorList>
    </citation>
    <scope>NUCLEOTIDE SEQUENCE [LARGE SCALE GENOMIC DNA]</scope>
    <source>
        <strain evidence="9">E3</strain>
    </source>
</reference>
<feature type="transmembrane region" description="Helical" evidence="8">
    <location>
        <begin position="316"/>
        <end position="337"/>
    </location>
</feature>
<dbReference type="InterPro" id="IPR038377">
    <property type="entry name" value="Na/Glc_symporter_sf"/>
</dbReference>
<feature type="transmembrane region" description="Helical" evidence="8">
    <location>
        <begin position="472"/>
        <end position="491"/>
    </location>
</feature>
<keyword evidence="6 8" id="KW-0472">Membrane</keyword>
<evidence type="ECO:0000313" key="9">
    <source>
        <dbReference type="EMBL" id="CEP03951.1"/>
    </source>
</evidence>
<feature type="transmembrane region" description="Helical" evidence="8">
    <location>
        <begin position="188"/>
        <end position="209"/>
    </location>
</feature>